<evidence type="ECO:0000256" key="6">
    <source>
        <dbReference type="ARBA" id="ARBA00023163"/>
    </source>
</evidence>
<evidence type="ECO:0000313" key="11">
    <source>
        <dbReference type="EMBL" id="RVW84976.1"/>
    </source>
</evidence>
<dbReference type="Pfam" id="PF02701">
    <property type="entry name" value="Zn_ribbon_Dof"/>
    <property type="match status" value="1"/>
</dbReference>
<evidence type="ECO:0000313" key="12">
    <source>
        <dbReference type="Proteomes" id="UP000288805"/>
    </source>
</evidence>
<comment type="subcellular location">
    <subcellularLocation>
        <location evidence="8 9">Nucleus</location>
    </subcellularLocation>
</comment>
<dbReference type="PROSITE" id="PS01361">
    <property type="entry name" value="ZF_DOF_1"/>
    <property type="match status" value="1"/>
</dbReference>
<gene>
    <name evidence="11" type="primary">DOF3.5_0</name>
    <name evidence="11" type="ORF">CK203_037665</name>
</gene>
<dbReference type="GO" id="GO:0005634">
    <property type="term" value="C:nucleus"/>
    <property type="evidence" value="ECO:0007669"/>
    <property type="project" value="UniProtKB-SubCell"/>
</dbReference>
<evidence type="ECO:0000259" key="10">
    <source>
        <dbReference type="PROSITE" id="PS50884"/>
    </source>
</evidence>
<dbReference type="GO" id="GO:0003700">
    <property type="term" value="F:DNA-binding transcription factor activity"/>
    <property type="evidence" value="ECO:0007669"/>
    <property type="project" value="UniProtKB-UniRule"/>
</dbReference>
<dbReference type="InterPro" id="IPR045174">
    <property type="entry name" value="Dof"/>
</dbReference>
<dbReference type="GO" id="GO:0003677">
    <property type="term" value="F:DNA binding"/>
    <property type="evidence" value="ECO:0007669"/>
    <property type="project" value="UniProtKB-UniRule"/>
</dbReference>
<comment type="function">
    <text evidence="9">Transcription factor that binds specifically to a 5'-AA[AG]G-3' consensus core sequence.</text>
</comment>
<dbReference type="Proteomes" id="UP000288805">
    <property type="component" value="Unassembled WGS sequence"/>
</dbReference>
<evidence type="ECO:0000256" key="8">
    <source>
        <dbReference type="PROSITE-ProRule" id="PRU00071"/>
    </source>
</evidence>
<dbReference type="GO" id="GO:0008270">
    <property type="term" value="F:zinc ion binding"/>
    <property type="evidence" value="ECO:0007669"/>
    <property type="project" value="UniProtKB-KW"/>
</dbReference>
<dbReference type="PANTHER" id="PTHR31992:SF301">
    <property type="entry name" value="DOF ZINC FINGER PROTEIN DOF3.7"/>
    <property type="match status" value="1"/>
</dbReference>
<feature type="domain" description="Dof-type" evidence="10">
    <location>
        <begin position="124"/>
        <end position="178"/>
    </location>
</feature>
<keyword evidence="3 9" id="KW-0862">Zinc</keyword>
<name>A0A438HKL0_VITVI</name>
<evidence type="ECO:0000256" key="2">
    <source>
        <dbReference type="ARBA" id="ARBA00022771"/>
    </source>
</evidence>
<reference evidence="11 12" key="1">
    <citation type="journal article" date="2018" name="PLoS Genet.">
        <title>Population sequencing reveals clonal diversity and ancestral inbreeding in the grapevine cultivar Chardonnay.</title>
        <authorList>
            <person name="Roach M.J."/>
            <person name="Johnson D.L."/>
            <person name="Bohlmann J."/>
            <person name="van Vuuren H.J."/>
            <person name="Jones S.J."/>
            <person name="Pretorius I.S."/>
            <person name="Schmidt S.A."/>
            <person name="Borneman A.R."/>
        </authorList>
    </citation>
    <scope>NUCLEOTIDE SEQUENCE [LARGE SCALE GENOMIC DNA]</scope>
    <source>
        <strain evidence="12">cv. Chardonnay</strain>
        <tissue evidence="11">Leaf</tissue>
    </source>
</reference>
<dbReference type="AlphaFoldDB" id="A0A438HKL0"/>
<comment type="caution">
    <text evidence="11">The sequence shown here is derived from an EMBL/GenBank/DDBJ whole genome shotgun (WGS) entry which is preliminary data.</text>
</comment>
<proteinExistence type="predicted"/>
<keyword evidence="6 9" id="KW-0804">Transcription</keyword>
<protein>
    <recommendedName>
        <fullName evidence="9">Dof zinc finger protein</fullName>
    </recommendedName>
</protein>
<keyword evidence="7 8" id="KW-0539">Nucleus</keyword>
<dbReference type="PROSITE" id="PS50884">
    <property type="entry name" value="ZF_DOF_2"/>
    <property type="match status" value="1"/>
</dbReference>
<evidence type="ECO:0000256" key="1">
    <source>
        <dbReference type="ARBA" id="ARBA00022723"/>
    </source>
</evidence>
<dbReference type="PANTHER" id="PTHR31992">
    <property type="entry name" value="DOF ZINC FINGER PROTEIN DOF1.4-RELATED"/>
    <property type="match status" value="1"/>
</dbReference>
<keyword evidence="2 8" id="KW-0863">Zinc-finger</keyword>
<keyword evidence="4 9" id="KW-0805">Transcription regulation</keyword>
<dbReference type="EMBL" id="QGNW01000208">
    <property type="protein sequence ID" value="RVW84976.1"/>
    <property type="molecule type" value="Genomic_DNA"/>
</dbReference>
<evidence type="ECO:0000256" key="4">
    <source>
        <dbReference type="ARBA" id="ARBA00023015"/>
    </source>
</evidence>
<evidence type="ECO:0000256" key="3">
    <source>
        <dbReference type="ARBA" id="ARBA00022833"/>
    </source>
</evidence>
<keyword evidence="1 9" id="KW-0479">Metal-binding</keyword>
<evidence type="ECO:0000256" key="7">
    <source>
        <dbReference type="ARBA" id="ARBA00023242"/>
    </source>
</evidence>
<accession>A0A438HKL0</accession>
<evidence type="ECO:0000256" key="5">
    <source>
        <dbReference type="ARBA" id="ARBA00023125"/>
    </source>
</evidence>
<evidence type="ECO:0000256" key="9">
    <source>
        <dbReference type="RuleBase" id="RU369094"/>
    </source>
</evidence>
<dbReference type="InterPro" id="IPR003851">
    <property type="entry name" value="Znf_Dof"/>
</dbReference>
<keyword evidence="5 8" id="KW-0238">DNA-binding</keyword>
<sequence>MADHVPLLKLDMVSKQLGHGEPGYETVEWHPPPFLVPTAPQPTTLAGTFAYCRSHTLLPQSSISSPPPQSPLSFTRITTTSFLYRPLLLHFIMFSTSDHHMLHCPPRPLPSLDKGWKSNAELAPSCPRCSSPNTKFCYYNNYSLSQPRYFCKGCRRYWTKGGSLRNVPVGGGCRKNRRGKAVRVPQLERGSGNYGSDAPPSGDSVVVVPPGRTGGAEIDLAVVFAKFLNHNSGFEPEVAGSALSDQTDAAGNVLGALNSDAQQEDMAMECGTSLDLMGEVQLLEGHTQLFDGGEKQIQEERIQEFTSHDDASAYGLPTLLGDEAAQEVLWSDAQTLQNFTWQPVMQLQEFESVPSYDHSKMSPNLIGEFWSSFDFSACKMIRICIQSKLKLERIRGLAAHAPYFDDDGSIADDQNNKVGGNQHSKA</sequence>
<organism evidence="11 12">
    <name type="scientific">Vitis vinifera</name>
    <name type="common">Grape</name>
    <dbReference type="NCBI Taxonomy" id="29760"/>
    <lineage>
        <taxon>Eukaryota</taxon>
        <taxon>Viridiplantae</taxon>
        <taxon>Streptophyta</taxon>
        <taxon>Embryophyta</taxon>
        <taxon>Tracheophyta</taxon>
        <taxon>Spermatophyta</taxon>
        <taxon>Magnoliopsida</taxon>
        <taxon>eudicotyledons</taxon>
        <taxon>Gunneridae</taxon>
        <taxon>Pentapetalae</taxon>
        <taxon>rosids</taxon>
        <taxon>Vitales</taxon>
        <taxon>Vitaceae</taxon>
        <taxon>Viteae</taxon>
        <taxon>Vitis</taxon>
    </lineage>
</organism>